<dbReference type="Proteomes" id="UP000630718">
    <property type="component" value="Unassembled WGS sequence"/>
</dbReference>
<dbReference type="GO" id="GO:0016709">
    <property type="term" value="F:oxidoreductase activity, acting on paired donors, with incorporation or reduction of molecular oxygen, NAD(P)H as one donor, and incorporation of one atom of oxygen"/>
    <property type="evidence" value="ECO:0007669"/>
    <property type="project" value="UniProtKB-ARBA"/>
</dbReference>
<keyword evidence="2" id="KW-0285">Flavoprotein</keyword>
<dbReference type="Gene3D" id="3.50.50.60">
    <property type="entry name" value="FAD/NAD(P)-binding domain"/>
    <property type="match status" value="1"/>
</dbReference>
<reference evidence="5" key="2">
    <citation type="submission" date="2020-09" db="EMBL/GenBank/DDBJ databases">
        <authorList>
            <person name="Sun Q."/>
            <person name="Ohkuma M."/>
        </authorList>
    </citation>
    <scope>NUCLEOTIDE SEQUENCE</scope>
    <source>
        <strain evidence="5">JCM 4477</strain>
    </source>
</reference>
<dbReference type="InterPro" id="IPR036188">
    <property type="entry name" value="FAD/NAD-bd_sf"/>
</dbReference>
<dbReference type="EMBL" id="BNBI01000013">
    <property type="protein sequence ID" value="GHF22711.1"/>
    <property type="molecule type" value="Genomic_DNA"/>
</dbReference>
<proteinExistence type="predicted"/>
<evidence type="ECO:0000256" key="2">
    <source>
        <dbReference type="ARBA" id="ARBA00022630"/>
    </source>
</evidence>
<dbReference type="PANTHER" id="PTHR43004">
    <property type="entry name" value="TRK SYSTEM POTASSIUM UPTAKE PROTEIN"/>
    <property type="match status" value="1"/>
</dbReference>
<keyword evidence="6" id="KW-1185">Reference proteome</keyword>
<name>A0A919ASE8_9ACTN</name>
<organism evidence="5 6">
    <name type="scientific">Streptomyces fumanus</name>
    <dbReference type="NCBI Taxonomy" id="67302"/>
    <lineage>
        <taxon>Bacteria</taxon>
        <taxon>Bacillati</taxon>
        <taxon>Actinomycetota</taxon>
        <taxon>Actinomycetes</taxon>
        <taxon>Kitasatosporales</taxon>
        <taxon>Streptomycetaceae</taxon>
        <taxon>Streptomyces</taxon>
    </lineage>
</organism>
<dbReference type="PRINTS" id="PR00420">
    <property type="entry name" value="RNGMNOXGNASE"/>
</dbReference>
<gene>
    <name evidence="5" type="ORF">GCM10018772_55440</name>
</gene>
<protein>
    <recommendedName>
        <fullName evidence="4">FAD-binding domain-containing protein</fullName>
    </recommendedName>
</protein>
<evidence type="ECO:0000259" key="4">
    <source>
        <dbReference type="Pfam" id="PF01494"/>
    </source>
</evidence>
<dbReference type="AlphaFoldDB" id="A0A919ASE8"/>
<keyword evidence="3" id="KW-0274">FAD</keyword>
<dbReference type="GO" id="GO:0071949">
    <property type="term" value="F:FAD binding"/>
    <property type="evidence" value="ECO:0007669"/>
    <property type="project" value="InterPro"/>
</dbReference>
<sequence>MNHQVVVAGAGPVGLWLAAELRRCGITVAVVERRTGRDPRSRALTVHPRTIETFASRGVHGPFVGEGMPLPGGHFGVLESRLDFRRLPSPFPYTLALPQERTEALLEQQALDSGADILRGQEVTGLTDGPDHIDVHVTGPRGDSTLRAAYLVGCDGARSTVRQAAGIDYPGTPSTVLGWLGDVVLDEPPAAGYSYFGPAGTLMAVPMPGGLHRLVGITPRDLTTTWPGDLTLDELRENVIAMAGTDFGLRDPVWLSRYGNATRLAARYRRGRVLLAGDAAHQHFPAGGVGMNVGIQDAANLAWKLAATLNGWAPDTLLDTYHAERHPVGANLTATSRAQVALMTAFTPEGLDLRHLLAGLITTLPDLNDHLAAQVSSLAVAYPPAAPDAHPLTGTRAPDLAVGHTGLFALLRADSYLLLDLTGDPARPLGTWSRPGLRVHAGTLRTPPADWSGIRAVLIRPDGHVAWAGTHGDDTALRADLARALATTHRP</sequence>
<evidence type="ECO:0000313" key="6">
    <source>
        <dbReference type="Proteomes" id="UP000630718"/>
    </source>
</evidence>
<evidence type="ECO:0000256" key="1">
    <source>
        <dbReference type="ARBA" id="ARBA00001974"/>
    </source>
</evidence>
<comment type="caution">
    <text evidence="5">The sequence shown here is derived from an EMBL/GenBank/DDBJ whole genome shotgun (WGS) entry which is preliminary data.</text>
</comment>
<dbReference type="SUPFAM" id="SSF51905">
    <property type="entry name" value="FAD/NAD(P)-binding domain"/>
    <property type="match status" value="1"/>
</dbReference>
<accession>A0A919ASE8</accession>
<feature type="domain" description="FAD-binding" evidence="4">
    <location>
        <begin position="4"/>
        <end position="334"/>
    </location>
</feature>
<reference evidence="5" key="1">
    <citation type="journal article" date="2014" name="Int. J. Syst. Evol. Microbiol.">
        <title>Complete genome sequence of Corynebacterium casei LMG S-19264T (=DSM 44701T), isolated from a smear-ripened cheese.</title>
        <authorList>
            <consortium name="US DOE Joint Genome Institute (JGI-PGF)"/>
            <person name="Walter F."/>
            <person name="Albersmeier A."/>
            <person name="Kalinowski J."/>
            <person name="Ruckert C."/>
        </authorList>
    </citation>
    <scope>NUCLEOTIDE SEQUENCE</scope>
    <source>
        <strain evidence="5">JCM 4477</strain>
    </source>
</reference>
<dbReference type="Gene3D" id="3.40.30.120">
    <property type="match status" value="1"/>
</dbReference>
<comment type="cofactor">
    <cofactor evidence="1">
        <name>FAD</name>
        <dbReference type="ChEBI" id="CHEBI:57692"/>
    </cofactor>
</comment>
<dbReference type="Gene3D" id="3.30.70.2450">
    <property type="match status" value="1"/>
</dbReference>
<dbReference type="RefSeq" id="WP_190207153.1">
    <property type="nucleotide sequence ID" value="NZ_BNBI01000013.1"/>
</dbReference>
<evidence type="ECO:0000256" key="3">
    <source>
        <dbReference type="ARBA" id="ARBA00022827"/>
    </source>
</evidence>
<dbReference type="Pfam" id="PF01494">
    <property type="entry name" value="FAD_binding_3"/>
    <property type="match status" value="1"/>
</dbReference>
<dbReference type="InterPro" id="IPR002938">
    <property type="entry name" value="FAD-bd"/>
</dbReference>
<evidence type="ECO:0000313" key="5">
    <source>
        <dbReference type="EMBL" id="GHF22711.1"/>
    </source>
</evidence>
<dbReference type="InterPro" id="IPR050641">
    <property type="entry name" value="RIFMO-like"/>
</dbReference>
<dbReference type="PANTHER" id="PTHR43004:SF19">
    <property type="entry name" value="BINDING MONOOXYGENASE, PUTATIVE (JCVI)-RELATED"/>
    <property type="match status" value="1"/>
</dbReference>
<dbReference type="Pfam" id="PF21274">
    <property type="entry name" value="Rng_hyd_C"/>
    <property type="match status" value="1"/>
</dbReference>